<evidence type="ECO:0000313" key="2">
    <source>
        <dbReference type="EMBL" id="MCO6045805.1"/>
    </source>
</evidence>
<reference evidence="2" key="1">
    <citation type="submission" date="2022-06" db="EMBL/GenBank/DDBJ databases">
        <title>Aeoliella straminimaris, a novel planctomycete from sediments.</title>
        <authorList>
            <person name="Vitorino I.R."/>
            <person name="Lage O.M."/>
        </authorList>
    </citation>
    <scope>NUCLEOTIDE SEQUENCE</scope>
    <source>
        <strain evidence="2">ICT_H6.2</strain>
    </source>
</reference>
<gene>
    <name evidence="2" type="ORF">NG895_18050</name>
</gene>
<comment type="caution">
    <text evidence="2">The sequence shown here is derived from an EMBL/GenBank/DDBJ whole genome shotgun (WGS) entry which is preliminary data.</text>
</comment>
<keyword evidence="3" id="KW-1185">Reference proteome</keyword>
<evidence type="ECO:0000256" key="1">
    <source>
        <dbReference type="SAM" id="SignalP"/>
    </source>
</evidence>
<evidence type="ECO:0008006" key="4">
    <source>
        <dbReference type="Google" id="ProtNLM"/>
    </source>
</evidence>
<dbReference type="RefSeq" id="WP_252853916.1">
    <property type="nucleotide sequence ID" value="NZ_JAMXLR010000061.1"/>
</dbReference>
<keyword evidence="1" id="KW-0732">Signal</keyword>
<dbReference type="Proteomes" id="UP001155241">
    <property type="component" value="Unassembled WGS sequence"/>
</dbReference>
<organism evidence="2 3">
    <name type="scientific">Aeoliella straminimaris</name>
    <dbReference type="NCBI Taxonomy" id="2954799"/>
    <lineage>
        <taxon>Bacteria</taxon>
        <taxon>Pseudomonadati</taxon>
        <taxon>Planctomycetota</taxon>
        <taxon>Planctomycetia</taxon>
        <taxon>Pirellulales</taxon>
        <taxon>Lacipirellulaceae</taxon>
        <taxon>Aeoliella</taxon>
    </lineage>
</organism>
<sequence length="439" mass="49178">MHVHYYRWLFALGVLFCTAAVAPCQQSINEAPIRYETSPVVDAVAMLQKRLAEGRTQLEWDEQHGWLPSLLEELRVPTSSQTLVFSKTSLQVRKISPRRPRALYFSDDVYVGYLGAAQAGDLVELSAVDPELGAIFYSIEQKPSDSPQLLRDRSRCLSCHHSQRTRDVPGYLVRSVYTQVDGQPRFDLGSVTSDSTTEFAQRFGGWYVTGTHGTMQHRGNCQVPDEGPEPTENDLGANVTSLVGRLDTDRYLSPHSDLVALMVLEQQSQVHNAITLAAYEGKRAEHYDATWNRILERPEDTVSDVSRRRIESASEQLVEALLFAGEYQLTSPIAGTSEFTAEFPQQGPRDTKGRSLREFDLVARLFKYPCSYLIYSDSFASLPYPIREQALARLAEVLTGSDQSETFAHLSPTDRQALREILSDTLDDFDKALEQATGG</sequence>
<dbReference type="EMBL" id="JAMXLR010000061">
    <property type="protein sequence ID" value="MCO6045805.1"/>
    <property type="molecule type" value="Genomic_DNA"/>
</dbReference>
<evidence type="ECO:0000313" key="3">
    <source>
        <dbReference type="Proteomes" id="UP001155241"/>
    </source>
</evidence>
<feature type="chain" id="PRO_5040990532" description="Cytochrome c domain-containing protein" evidence="1">
    <location>
        <begin position="23"/>
        <end position="439"/>
    </location>
</feature>
<dbReference type="AlphaFoldDB" id="A0A9X2JH86"/>
<proteinExistence type="predicted"/>
<name>A0A9X2JH86_9BACT</name>
<feature type="signal peptide" evidence="1">
    <location>
        <begin position="1"/>
        <end position="22"/>
    </location>
</feature>
<protein>
    <recommendedName>
        <fullName evidence="4">Cytochrome c domain-containing protein</fullName>
    </recommendedName>
</protein>
<accession>A0A9X2JH86</accession>